<dbReference type="RefSeq" id="XP_018665367.1">
    <property type="nucleotide sequence ID" value="XM_018801574.1"/>
</dbReference>
<comment type="similarity">
    <text evidence="3">Belongs to the flavoredoxin family.</text>
</comment>
<organism evidence="7 8">
    <name type="scientific">Trichoderma gamsii</name>
    <dbReference type="NCBI Taxonomy" id="398673"/>
    <lineage>
        <taxon>Eukaryota</taxon>
        <taxon>Fungi</taxon>
        <taxon>Dikarya</taxon>
        <taxon>Ascomycota</taxon>
        <taxon>Pezizomycotina</taxon>
        <taxon>Sordariomycetes</taxon>
        <taxon>Hypocreomycetidae</taxon>
        <taxon>Hypocreales</taxon>
        <taxon>Hypocreaceae</taxon>
        <taxon>Trichoderma</taxon>
    </lineage>
</organism>
<dbReference type="EMBL" id="JPDN02000014">
    <property type="protein sequence ID" value="PON26250.1"/>
    <property type="molecule type" value="Genomic_DNA"/>
</dbReference>
<dbReference type="EMBL" id="MTYH01000115">
    <property type="protein sequence ID" value="PNP37991.1"/>
    <property type="molecule type" value="Genomic_DNA"/>
</dbReference>
<dbReference type="Gene3D" id="2.30.110.10">
    <property type="entry name" value="Electron Transport, Fmn-binding Protein, Chain A"/>
    <property type="match status" value="1"/>
</dbReference>
<feature type="domain" description="Flavin reductase like" evidence="5">
    <location>
        <begin position="15"/>
        <end position="140"/>
    </location>
</feature>
<feature type="region of interest" description="Disordered" evidence="4">
    <location>
        <begin position="228"/>
        <end position="249"/>
    </location>
</feature>
<sequence length="249" mass="28049">MTHSTISPAILYWGTPVVLITSENEDGPDNICAISSVFWLGHRCILGFGAENKTTQNILRTGHCVVNLPDDTMARNINLLATTTGTKDKDISSSKRARNYRYVEDKWACAELTPQKSDLVRPARILECPVQMECELAKNHLLMEDFPDLKGFLTAIELKVLRVHILDHLRMPGQPNRVNPDGLRPIFMCFQELYGFGNGKVAESELGKVNEEKYRGITRSAVVRLPGDEDKEEVEEKMKQIEEKASNGY</sequence>
<reference evidence="7 8" key="1">
    <citation type="journal article" date="2016" name="Genome Announc.">
        <title>Draft Whole-Genome Sequence of Trichoderma gamsii T6085, a Promising Biocontrol Agent of Fusarium Head Blight on Wheat.</title>
        <authorList>
            <person name="Baroncelli R."/>
            <person name="Zapparata A."/>
            <person name="Piaggeschi G."/>
            <person name="Sarrocco S."/>
            <person name="Vannacci G."/>
        </authorList>
    </citation>
    <scope>NUCLEOTIDE SEQUENCE [LARGE SCALE GENOMIC DNA]</scope>
    <source>
        <strain evidence="7 8">T6085</strain>
    </source>
</reference>
<dbReference type="InterPro" id="IPR052174">
    <property type="entry name" value="Flavoredoxin"/>
</dbReference>
<evidence type="ECO:0000313" key="9">
    <source>
        <dbReference type="Proteomes" id="UP000236546"/>
    </source>
</evidence>
<evidence type="ECO:0000256" key="3">
    <source>
        <dbReference type="ARBA" id="ARBA00038054"/>
    </source>
</evidence>
<dbReference type="Proteomes" id="UP000236546">
    <property type="component" value="Unassembled WGS sequence"/>
</dbReference>
<evidence type="ECO:0000259" key="5">
    <source>
        <dbReference type="Pfam" id="PF01613"/>
    </source>
</evidence>
<dbReference type="AlphaFoldDB" id="A0A0W7W0X0"/>
<evidence type="ECO:0000256" key="4">
    <source>
        <dbReference type="SAM" id="MobiDB-lite"/>
    </source>
</evidence>
<feature type="compositionally biased region" description="Basic and acidic residues" evidence="4">
    <location>
        <begin position="234"/>
        <end position="249"/>
    </location>
</feature>
<dbReference type="OrthoDB" id="10250990at2759"/>
<comment type="cofactor">
    <cofactor evidence="1">
        <name>FMN</name>
        <dbReference type="ChEBI" id="CHEBI:58210"/>
    </cofactor>
</comment>
<dbReference type="PANTHER" id="PTHR43567">
    <property type="entry name" value="FLAVOREDOXIN-RELATED-RELATED"/>
    <property type="match status" value="1"/>
</dbReference>
<evidence type="ECO:0000313" key="7">
    <source>
        <dbReference type="EMBL" id="PON26250.1"/>
    </source>
</evidence>
<gene>
    <name evidence="7" type="ORF">TGAM01_v204726</name>
    <name evidence="6" type="ORF">TGAMA5MH_10090</name>
</gene>
<dbReference type="Pfam" id="PF01613">
    <property type="entry name" value="Flavin_Reduct"/>
    <property type="match status" value="1"/>
</dbReference>
<reference evidence="7" key="3">
    <citation type="submission" date="2017-08" db="EMBL/GenBank/DDBJ databases">
        <title>Trichoderma gamsii strain T6085, whole genome shotgun sequencing project.</title>
        <authorList>
            <person name="Baroncelli R."/>
        </authorList>
    </citation>
    <scope>NUCLEOTIDE SEQUENCE</scope>
    <source>
        <strain evidence="7">T6085</strain>
    </source>
</reference>
<dbReference type="GeneID" id="29981657"/>
<dbReference type="Proteomes" id="UP000054821">
    <property type="component" value="Unassembled WGS sequence"/>
</dbReference>
<evidence type="ECO:0000256" key="1">
    <source>
        <dbReference type="ARBA" id="ARBA00001917"/>
    </source>
</evidence>
<reference evidence="6 9" key="2">
    <citation type="submission" date="2017-02" db="EMBL/GenBank/DDBJ databases">
        <title>Genomes of Trichoderma spp. with biocontrol activity.</title>
        <authorList>
            <person name="Gardiner D."/>
            <person name="Kazan K."/>
            <person name="Vos C."/>
            <person name="Harvey P."/>
        </authorList>
    </citation>
    <scope>NUCLEOTIDE SEQUENCE [LARGE SCALE GENOMIC DNA]</scope>
    <source>
        <strain evidence="6 9">A5MH</strain>
    </source>
</reference>
<dbReference type="PANTHER" id="PTHR43567:SF1">
    <property type="entry name" value="FLAVOREDOXIN"/>
    <property type="match status" value="1"/>
</dbReference>
<evidence type="ECO:0000313" key="6">
    <source>
        <dbReference type="EMBL" id="PNP37991.1"/>
    </source>
</evidence>
<evidence type="ECO:0000313" key="8">
    <source>
        <dbReference type="Proteomes" id="UP000054821"/>
    </source>
</evidence>
<dbReference type="SUPFAM" id="SSF50475">
    <property type="entry name" value="FMN-binding split barrel"/>
    <property type="match status" value="1"/>
</dbReference>
<keyword evidence="2" id="KW-0285">Flavoprotein</keyword>
<dbReference type="InterPro" id="IPR002563">
    <property type="entry name" value="Flavin_Rdtase-like_dom"/>
</dbReference>
<comment type="caution">
    <text evidence="7">The sequence shown here is derived from an EMBL/GenBank/DDBJ whole genome shotgun (WGS) entry which is preliminary data.</text>
</comment>
<dbReference type="InterPro" id="IPR012349">
    <property type="entry name" value="Split_barrel_FMN-bd"/>
</dbReference>
<proteinExistence type="inferred from homology"/>
<dbReference type="STRING" id="398673.A0A0W7W0X0"/>
<name>A0A0W7W0X0_9HYPO</name>
<accession>A0A0W7W0X0</accession>
<evidence type="ECO:0000256" key="2">
    <source>
        <dbReference type="ARBA" id="ARBA00022630"/>
    </source>
</evidence>
<protein>
    <recommendedName>
        <fullName evidence="5">Flavin reductase like domain-containing protein</fullName>
    </recommendedName>
</protein>
<dbReference type="GO" id="GO:0010181">
    <property type="term" value="F:FMN binding"/>
    <property type="evidence" value="ECO:0007669"/>
    <property type="project" value="InterPro"/>
</dbReference>
<keyword evidence="8" id="KW-1185">Reference proteome</keyword>